<keyword evidence="2" id="KW-0813">Transport</keyword>
<name>A0A2T7G0Q5_9RHOB</name>
<dbReference type="Gene3D" id="3.40.50.300">
    <property type="entry name" value="P-loop containing nucleotide triphosphate hydrolases"/>
    <property type="match status" value="1"/>
</dbReference>
<dbReference type="FunFam" id="3.40.50.300:FF:000186">
    <property type="entry name" value="ATP-binding cassette sub-family B member 7, mitochondrial"/>
    <property type="match status" value="1"/>
</dbReference>
<reference evidence="11 12" key="1">
    <citation type="submission" date="2018-04" db="EMBL/GenBank/DDBJ databases">
        <title>Pelagivirga bohaiensis gen. nov., sp. nov., a bacterium isolated from the Bohai Sea.</title>
        <authorList>
            <person name="Ji X."/>
        </authorList>
    </citation>
    <scope>NUCLEOTIDE SEQUENCE [LARGE SCALE GENOMIC DNA]</scope>
    <source>
        <strain evidence="11 12">BH-SD16</strain>
    </source>
</reference>
<sequence length="605" mass="66397">MRRLPKTDANLNNEKIQGWRVVKRVVPYLWPDRPAWVRYRVVAALTVLVLAKLIAVGTPVLYKGAVDALAGEGSATMLAVGAIGLTVAYGAARLLNVGFQQLRDVIFARVGQRALRALALETFTHIHRLSLRYHITRKTGGLSRIIERGVKGVEFLLRFLLFSIGPLVLELLMISVVLFFLFDVWYLAVVVATIALYIWFTFAVTEWRVKIRKQMNDQDTDANQKAIDSLLNFETVKYFGAAGREAARYDAAMAGYETAALKTSYSLGFLNFGQSLLITGGLVTVMVMAAMGVQDGTLTVGDFVMVNAYMIQITMPLNFLGTVYREIRQALVDMGEMFDLLEQPAEVQDKPGADVLKVQGGFVEFDEVSFGYDAARPILKGVDLAVPAGQTVAIVGSSGSGKSTIGRLLFRFYDVNGGAIRIDGQDVRDVTQDSLHANIGVVPQDTVLFNDTIRYNIAYGRDGAGFDEIVAAARAAKIHDFIESLPDGYETTVGERGLKLSGGEKQRVGIARTLLKNPPILILDEATSALDTETEQEIQTELKAMGQGRTVITIAHRLSTIADADRIVVLENGRIVEEGTHEALLAAQGRYAQLWNRQQQEEEAA</sequence>
<keyword evidence="5" id="KW-0067">ATP-binding</keyword>
<feature type="transmembrane region" description="Helical" evidence="8">
    <location>
        <begin position="269"/>
        <end position="291"/>
    </location>
</feature>
<dbReference type="InterPro" id="IPR036640">
    <property type="entry name" value="ABC1_TM_sf"/>
</dbReference>
<dbReference type="GO" id="GO:0140359">
    <property type="term" value="F:ABC-type transporter activity"/>
    <property type="evidence" value="ECO:0007669"/>
    <property type="project" value="InterPro"/>
</dbReference>
<protein>
    <submittedName>
        <fullName evidence="11">Metal ABC transporter permease</fullName>
    </submittedName>
</protein>
<evidence type="ECO:0000313" key="11">
    <source>
        <dbReference type="EMBL" id="PVA08006.1"/>
    </source>
</evidence>
<dbReference type="PROSITE" id="PS50893">
    <property type="entry name" value="ABC_TRANSPORTER_2"/>
    <property type="match status" value="1"/>
</dbReference>
<evidence type="ECO:0000259" key="10">
    <source>
        <dbReference type="PROSITE" id="PS50929"/>
    </source>
</evidence>
<feature type="transmembrane region" description="Helical" evidence="8">
    <location>
        <begin position="155"/>
        <end position="179"/>
    </location>
</feature>
<feature type="transmembrane region" description="Helical" evidence="8">
    <location>
        <begin position="74"/>
        <end position="95"/>
    </location>
</feature>
<keyword evidence="7 8" id="KW-0472">Membrane</keyword>
<dbReference type="Gene3D" id="1.20.1560.10">
    <property type="entry name" value="ABC transporter type 1, transmembrane domain"/>
    <property type="match status" value="1"/>
</dbReference>
<evidence type="ECO:0000256" key="1">
    <source>
        <dbReference type="ARBA" id="ARBA00004651"/>
    </source>
</evidence>
<keyword evidence="4" id="KW-0547">Nucleotide-binding</keyword>
<dbReference type="AlphaFoldDB" id="A0A2T7G0Q5"/>
<evidence type="ECO:0000256" key="8">
    <source>
        <dbReference type="SAM" id="Phobius"/>
    </source>
</evidence>
<dbReference type="PANTHER" id="PTHR24221">
    <property type="entry name" value="ATP-BINDING CASSETTE SUB-FAMILY B"/>
    <property type="match status" value="1"/>
</dbReference>
<dbReference type="GO" id="GO:0006879">
    <property type="term" value="P:intracellular iron ion homeostasis"/>
    <property type="evidence" value="ECO:0007669"/>
    <property type="project" value="TreeGrafter"/>
</dbReference>
<dbReference type="InterPro" id="IPR003439">
    <property type="entry name" value="ABC_transporter-like_ATP-bd"/>
</dbReference>
<dbReference type="CDD" id="cd03253">
    <property type="entry name" value="ABCC_ATM1_transporter"/>
    <property type="match status" value="1"/>
</dbReference>
<dbReference type="PROSITE" id="PS00211">
    <property type="entry name" value="ABC_TRANSPORTER_1"/>
    <property type="match status" value="1"/>
</dbReference>
<dbReference type="InterPro" id="IPR027417">
    <property type="entry name" value="P-loop_NTPase"/>
</dbReference>
<feature type="transmembrane region" description="Helical" evidence="8">
    <location>
        <begin position="303"/>
        <end position="324"/>
    </location>
</feature>
<dbReference type="Pfam" id="PF00005">
    <property type="entry name" value="ABC_tran"/>
    <property type="match status" value="1"/>
</dbReference>
<comment type="subcellular location">
    <subcellularLocation>
        <location evidence="1">Cell membrane</location>
        <topology evidence="1">Multi-pass membrane protein</topology>
    </subcellularLocation>
</comment>
<dbReference type="InterPro" id="IPR011527">
    <property type="entry name" value="ABC1_TM_dom"/>
</dbReference>
<proteinExistence type="predicted"/>
<feature type="domain" description="ABC transmembrane type-1" evidence="10">
    <location>
        <begin position="42"/>
        <end position="329"/>
    </location>
</feature>
<dbReference type="GO" id="GO:0005524">
    <property type="term" value="F:ATP binding"/>
    <property type="evidence" value="ECO:0007669"/>
    <property type="project" value="UniProtKB-KW"/>
</dbReference>
<dbReference type="SMART" id="SM00382">
    <property type="entry name" value="AAA"/>
    <property type="match status" value="1"/>
</dbReference>
<keyword evidence="12" id="KW-1185">Reference proteome</keyword>
<dbReference type="GO" id="GO:0005886">
    <property type="term" value="C:plasma membrane"/>
    <property type="evidence" value="ECO:0007669"/>
    <property type="project" value="UniProtKB-SubCell"/>
</dbReference>
<dbReference type="InterPro" id="IPR003593">
    <property type="entry name" value="AAA+_ATPase"/>
</dbReference>
<dbReference type="Proteomes" id="UP000244817">
    <property type="component" value="Unassembled WGS sequence"/>
</dbReference>
<dbReference type="PROSITE" id="PS50929">
    <property type="entry name" value="ABC_TM1F"/>
    <property type="match status" value="1"/>
</dbReference>
<evidence type="ECO:0000259" key="9">
    <source>
        <dbReference type="PROSITE" id="PS50893"/>
    </source>
</evidence>
<accession>A0A2T7G0Q5</accession>
<dbReference type="OrthoDB" id="7614182at2"/>
<organism evidence="11 12">
    <name type="scientific">Thalassorhabdomicrobium marinisediminis</name>
    <dbReference type="NCBI Taxonomy" id="2170577"/>
    <lineage>
        <taxon>Bacteria</taxon>
        <taxon>Pseudomonadati</taxon>
        <taxon>Pseudomonadota</taxon>
        <taxon>Alphaproteobacteria</taxon>
        <taxon>Rhodobacterales</taxon>
        <taxon>Paracoccaceae</taxon>
        <taxon>Thalassorhabdomicrobium</taxon>
    </lineage>
</organism>
<dbReference type="InterPro" id="IPR039421">
    <property type="entry name" value="Type_1_exporter"/>
</dbReference>
<feature type="domain" description="ABC transporter" evidence="9">
    <location>
        <begin position="363"/>
        <end position="597"/>
    </location>
</feature>
<keyword evidence="6 8" id="KW-1133">Transmembrane helix</keyword>
<evidence type="ECO:0000256" key="4">
    <source>
        <dbReference type="ARBA" id="ARBA00022741"/>
    </source>
</evidence>
<gene>
    <name evidence="11" type="ORF">DC363_00455</name>
</gene>
<dbReference type="InterPro" id="IPR017871">
    <property type="entry name" value="ABC_transporter-like_CS"/>
</dbReference>
<dbReference type="SUPFAM" id="SSF90123">
    <property type="entry name" value="ABC transporter transmembrane region"/>
    <property type="match status" value="1"/>
</dbReference>
<dbReference type="RefSeq" id="WP_108639162.1">
    <property type="nucleotide sequence ID" value="NZ_QCYG01000001.1"/>
</dbReference>
<evidence type="ECO:0000256" key="2">
    <source>
        <dbReference type="ARBA" id="ARBA00022448"/>
    </source>
</evidence>
<dbReference type="SUPFAM" id="SSF52540">
    <property type="entry name" value="P-loop containing nucleoside triphosphate hydrolases"/>
    <property type="match status" value="1"/>
</dbReference>
<dbReference type="Pfam" id="PF00664">
    <property type="entry name" value="ABC_membrane"/>
    <property type="match status" value="1"/>
</dbReference>
<feature type="transmembrane region" description="Helical" evidence="8">
    <location>
        <begin position="185"/>
        <end position="205"/>
    </location>
</feature>
<dbReference type="GO" id="GO:0016887">
    <property type="term" value="F:ATP hydrolysis activity"/>
    <property type="evidence" value="ECO:0007669"/>
    <property type="project" value="InterPro"/>
</dbReference>
<keyword evidence="3 8" id="KW-0812">Transmembrane</keyword>
<dbReference type="CDD" id="cd18582">
    <property type="entry name" value="ABC_6TM_ATM1_ABCB7"/>
    <property type="match status" value="1"/>
</dbReference>
<dbReference type="EMBL" id="QCYG01000001">
    <property type="protein sequence ID" value="PVA08006.1"/>
    <property type="molecule type" value="Genomic_DNA"/>
</dbReference>
<evidence type="ECO:0000256" key="5">
    <source>
        <dbReference type="ARBA" id="ARBA00022840"/>
    </source>
</evidence>
<evidence type="ECO:0000256" key="3">
    <source>
        <dbReference type="ARBA" id="ARBA00022692"/>
    </source>
</evidence>
<evidence type="ECO:0000256" key="7">
    <source>
        <dbReference type="ARBA" id="ARBA00023136"/>
    </source>
</evidence>
<evidence type="ECO:0000256" key="6">
    <source>
        <dbReference type="ARBA" id="ARBA00022989"/>
    </source>
</evidence>
<evidence type="ECO:0000313" key="12">
    <source>
        <dbReference type="Proteomes" id="UP000244817"/>
    </source>
</evidence>
<feature type="transmembrane region" description="Helical" evidence="8">
    <location>
        <begin position="41"/>
        <end position="62"/>
    </location>
</feature>
<dbReference type="PANTHER" id="PTHR24221:SF402">
    <property type="entry name" value="IRON-SULFUR CLUSTERS TRANSPORTER ABCB7, MITOCHONDRIAL"/>
    <property type="match status" value="1"/>
</dbReference>
<comment type="caution">
    <text evidence="11">The sequence shown here is derived from an EMBL/GenBank/DDBJ whole genome shotgun (WGS) entry which is preliminary data.</text>
</comment>